<evidence type="ECO:0000256" key="1">
    <source>
        <dbReference type="SAM" id="MobiDB-lite"/>
    </source>
</evidence>
<evidence type="ECO:0000313" key="2">
    <source>
        <dbReference type="EMBL" id="KAJ1093994.1"/>
    </source>
</evidence>
<proteinExistence type="predicted"/>
<comment type="caution">
    <text evidence="2">The sequence shown here is derived from an EMBL/GenBank/DDBJ whole genome shotgun (WGS) entry which is preliminary data.</text>
</comment>
<feature type="region of interest" description="Disordered" evidence="1">
    <location>
        <begin position="101"/>
        <end position="120"/>
    </location>
</feature>
<gene>
    <name evidence="2" type="ORF">NDU88_007080</name>
</gene>
<dbReference type="AlphaFoldDB" id="A0AAV7LUE4"/>
<keyword evidence="3" id="KW-1185">Reference proteome</keyword>
<name>A0AAV7LUE4_PLEWA</name>
<protein>
    <submittedName>
        <fullName evidence="2">Uncharacterized protein</fullName>
    </submittedName>
</protein>
<reference evidence="2" key="1">
    <citation type="journal article" date="2022" name="bioRxiv">
        <title>Sequencing and chromosome-scale assembly of the giantPleurodeles waltlgenome.</title>
        <authorList>
            <person name="Brown T."/>
            <person name="Elewa A."/>
            <person name="Iarovenko S."/>
            <person name="Subramanian E."/>
            <person name="Araus A.J."/>
            <person name="Petzold A."/>
            <person name="Susuki M."/>
            <person name="Suzuki K.-i.T."/>
            <person name="Hayashi T."/>
            <person name="Toyoda A."/>
            <person name="Oliveira C."/>
            <person name="Osipova E."/>
            <person name="Leigh N.D."/>
            <person name="Simon A."/>
            <person name="Yun M.H."/>
        </authorList>
    </citation>
    <scope>NUCLEOTIDE SEQUENCE</scope>
    <source>
        <strain evidence="2">20211129_DDA</strain>
        <tissue evidence="2">Liver</tissue>
    </source>
</reference>
<evidence type="ECO:0000313" key="3">
    <source>
        <dbReference type="Proteomes" id="UP001066276"/>
    </source>
</evidence>
<accession>A0AAV7LUE4</accession>
<organism evidence="2 3">
    <name type="scientific">Pleurodeles waltl</name>
    <name type="common">Iberian ribbed newt</name>
    <dbReference type="NCBI Taxonomy" id="8319"/>
    <lineage>
        <taxon>Eukaryota</taxon>
        <taxon>Metazoa</taxon>
        <taxon>Chordata</taxon>
        <taxon>Craniata</taxon>
        <taxon>Vertebrata</taxon>
        <taxon>Euteleostomi</taxon>
        <taxon>Amphibia</taxon>
        <taxon>Batrachia</taxon>
        <taxon>Caudata</taxon>
        <taxon>Salamandroidea</taxon>
        <taxon>Salamandridae</taxon>
        <taxon>Pleurodelinae</taxon>
        <taxon>Pleurodeles</taxon>
    </lineage>
</organism>
<sequence>MRGGSRGYIWCQALRKISGCHRLLPRPSKAAVTDRFVTVENPGLLRGERVARQEEACSTLWHFIFSRGLISWRRGLRSGASAVPANQQAELSSVRVRVTNQEGDGGSLEPAGDTDPADCPPSRFQDEIGYSDVGRSHWHINNVAAGNTRESFL</sequence>
<dbReference type="Proteomes" id="UP001066276">
    <property type="component" value="Chromosome 11"/>
</dbReference>
<dbReference type="EMBL" id="JANPWB010000015">
    <property type="protein sequence ID" value="KAJ1093994.1"/>
    <property type="molecule type" value="Genomic_DNA"/>
</dbReference>